<organism evidence="2 3">
    <name type="scientific">Borrelia miyamotoi</name>
    <dbReference type="NCBI Taxonomy" id="47466"/>
    <lineage>
        <taxon>Bacteria</taxon>
        <taxon>Pseudomonadati</taxon>
        <taxon>Spirochaetota</taxon>
        <taxon>Spirochaetia</taxon>
        <taxon>Spirochaetales</taxon>
        <taxon>Borreliaceae</taxon>
        <taxon>Borrelia</taxon>
    </lineage>
</organism>
<gene>
    <name evidence="2" type="ORF">O5404_06115</name>
</gene>
<dbReference type="AlphaFoldDB" id="A0AAX3JPD7"/>
<reference evidence="2" key="1">
    <citation type="submission" date="2022-12" db="EMBL/GenBank/DDBJ databases">
        <title>B. miyamotoi WGS.</title>
        <authorList>
            <person name="Gabriele M."/>
            <person name="Kuleshov K.V."/>
            <person name="Hepner S."/>
            <person name="Hoornstra D."/>
            <person name="Hovius J.W."/>
            <person name="Platonov A.E."/>
            <person name="Fingerle V."/>
            <person name="Strube C."/>
        </authorList>
    </citation>
    <scope>NUCLEOTIDE SEQUENCE</scope>
    <source>
        <strain evidence="2">ZStruIII14-9</strain>
        <plasmid evidence="2">pZSt-lp26</plasmid>
    </source>
</reference>
<evidence type="ECO:0000313" key="3">
    <source>
        <dbReference type="Proteomes" id="UP001164513"/>
    </source>
</evidence>
<dbReference type="Proteomes" id="UP001164513">
    <property type="component" value="Plasmid pZSt-lp26"/>
</dbReference>
<keyword evidence="1" id="KW-0812">Transmembrane</keyword>
<dbReference type="EMBL" id="CP114725">
    <property type="protein sequence ID" value="WAZ72584.1"/>
    <property type="molecule type" value="Genomic_DNA"/>
</dbReference>
<geneLocation type="plasmid" evidence="2 3">
    <name>pZSt-lp26</name>
</geneLocation>
<evidence type="ECO:0000256" key="1">
    <source>
        <dbReference type="SAM" id="Phobius"/>
    </source>
</evidence>
<protein>
    <submittedName>
        <fullName evidence="2">Uncharacterized protein</fullName>
    </submittedName>
</protein>
<keyword evidence="2" id="KW-0614">Plasmid</keyword>
<feature type="transmembrane region" description="Helical" evidence="1">
    <location>
        <begin position="28"/>
        <end position="48"/>
    </location>
</feature>
<name>A0AAX3JPD7_9SPIR</name>
<sequence>MNIIIGLAFNEKVDNWKNKVNKKRAKSILFLAFAVITIEVVKETCVIMSKRKK</sequence>
<keyword evidence="1" id="KW-1133">Transmembrane helix</keyword>
<proteinExistence type="predicted"/>
<evidence type="ECO:0000313" key="2">
    <source>
        <dbReference type="EMBL" id="WAZ72584.1"/>
    </source>
</evidence>
<accession>A0AAX3JPD7</accession>
<dbReference type="RefSeq" id="WP_269512280.1">
    <property type="nucleotide sequence ID" value="NZ_CP024336.2"/>
</dbReference>
<keyword evidence="1" id="KW-0472">Membrane</keyword>